<protein>
    <submittedName>
        <fullName evidence="8">Prolipoprotein diacylglyceryl transferase</fullName>
    </submittedName>
</protein>
<dbReference type="GO" id="GO:0008961">
    <property type="term" value="F:phosphatidylglycerol-prolipoprotein diacylglyceryl transferase activity"/>
    <property type="evidence" value="ECO:0007669"/>
    <property type="project" value="InterPro"/>
</dbReference>
<dbReference type="AlphaFoldDB" id="A0A7Y2EAP1"/>
<gene>
    <name evidence="8" type="ORF">HKN21_12415</name>
</gene>
<dbReference type="PANTHER" id="PTHR30589">
    <property type="entry name" value="PROLIPOPROTEIN DIACYLGLYCERYL TRANSFERASE"/>
    <property type="match status" value="1"/>
</dbReference>
<evidence type="ECO:0000256" key="6">
    <source>
        <dbReference type="ARBA" id="ARBA00023136"/>
    </source>
</evidence>
<dbReference type="Pfam" id="PF01790">
    <property type="entry name" value="LGT"/>
    <property type="match status" value="1"/>
</dbReference>
<feature type="transmembrane region" description="Helical" evidence="7">
    <location>
        <begin position="41"/>
        <end position="59"/>
    </location>
</feature>
<feature type="non-terminal residue" evidence="8">
    <location>
        <position position="1"/>
    </location>
</feature>
<name>A0A7Y2EAP1_UNCEI</name>
<accession>A0A7Y2EAP1</accession>
<comment type="caution">
    <text evidence="8">The sequence shown here is derived from an EMBL/GenBank/DDBJ whole genome shotgun (WGS) entry which is preliminary data.</text>
</comment>
<keyword evidence="2" id="KW-1003">Cell membrane</keyword>
<keyword evidence="5 7" id="KW-1133">Transmembrane helix</keyword>
<keyword evidence="3 8" id="KW-0808">Transferase</keyword>
<keyword evidence="4 7" id="KW-0812">Transmembrane</keyword>
<proteinExistence type="inferred from homology"/>
<evidence type="ECO:0000256" key="2">
    <source>
        <dbReference type="ARBA" id="ARBA00022475"/>
    </source>
</evidence>
<organism evidence="8 9">
    <name type="scientific">Eiseniibacteriota bacterium</name>
    <dbReference type="NCBI Taxonomy" id="2212470"/>
    <lineage>
        <taxon>Bacteria</taxon>
        <taxon>Candidatus Eiseniibacteriota</taxon>
    </lineage>
</organism>
<evidence type="ECO:0000256" key="7">
    <source>
        <dbReference type="SAM" id="Phobius"/>
    </source>
</evidence>
<feature type="transmembrane region" description="Helical" evidence="7">
    <location>
        <begin position="150"/>
        <end position="167"/>
    </location>
</feature>
<dbReference type="GO" id="GO:0005886">
    <property type="term" value="C:plasma membrane"/>
    <property type="evidence" value="ECO:0007669"/>
    <property type="project" value="InterPro"/>
</dbReference>
<evidence type="ECO:0000256" key="1">
    <source>
        <dbReference type="ARBA" id="ARBA00007150"/>
    </source>
</evidence>
<evidence type="ECO:0000256" key="4">
    <source>
        <dbReference type="ARBA" id="ARBA00022692"/>
    </source>
</evidence>
<keyword evidence="6 7" id="KW-0472">Membrane</keyword>
<comment type="similarity">
    <text evidence="1">Belongs to the Lgt family.</text>
</comment>
<dbReference type="EMBL" id="JABDJR010000497">
    <property type="protein sequence ID" value="NNF07557.1"/>
    <property type="molecule type" value="Genomic_DNA"/>
</dbReference>
<reference evidence="8 9" key="1">
    <citation type="submission" date="2020-03" db="EMBL/GenBank/DDBJ databases">
        <title>Metabolic flexibility allows generalist bacteria to become dominant in a frequently disturbed ecosystem.</title>
        <authorList>
            <person name="Chen Y.-J."/>
            <person name="Leung P.M."/>
            <person name="Bay S.K."/>
            <person name="Hugenholtz P."/>
            <person name="Kessler A.J."/>
            <person name="Shelley G."/>
            <person name="Waite D.W."/>
            <person name="Cook P.L."/>
            <person name="Greening C."/>
        </authorList>
    </citation>
    <scope>NUCLEOTIDE SEQUENCE [LARGE SCALE GENOMIC DNA]</scope>
    <source>
        <strain evidence="8">SS_bin_28</strain>
    </source>
</reference>
<feature type="transmembrane region" description="Helical" evidence="7">
    <location>
        <begin position="121"/>
        <end position="138"/>
    </location>
</feature>
<dbReference type="GO" id="GO:0042158">
    <property type="term" value="P:lipoprotein biosynthetic process"/>
    <property type="evidence" value="ECO:0007669"/>
    <property type="project" value="InterPro"/>
</dbReference>
<evidence type="ECO:0000256" key="5">
    <source>
        <dbReference type="ARBA" id="ARBA00022989"/>
    </source>
</evidence>
<evidence type="ECO:0000313" key="8">
    <source>
        <dbReference type="EMBL" id="NNF07557.1"/>
    </source>
</evidence>
<dbReference type="PANTHER" id="PTHR30589:SF0">
    <property type="entry name" value="PHOSPHATIDYLGLYCEROL--PROLIPOPROTEIN DIACYLGLYCERYL TRANSFERASE"/>
    <property type="match status" value="1"/>
</dbReference>
<dbReference type="InterPro" id="IPR001640">
    <property type="entry name" value="Lgt"/>
</dbReference>
<evidence type="ECO:0000256" key="3">
    <source>
        <dbReference type="ARBA" id="ARBA00022679"/>
    </source>
</evidence>
<feature type="transmembrane region" description="Helical" evidence="7">
    <location>
        <begin position="71"/>
        <end position="91"/>
    </location>
</feature>
<evidence type="ECO:0000313" key="9">
    <source>
        <dbReference type="Proteomes" id="UP000547674"/>
    </source>
</evidence>
<dbReference type="Proteomes" id="UP000547674">
    <property type="component" value="Unassembled WGS sequence"/>
</dbReference>
<sequence length="210" mass="23119">GSVVLGAMIGGVLGAKLYYLIDHWDQTVLDPRGQILTGAGLTYYGGLLGGALLAFFAAWRNKVPFLQLIDMCAPLMALGYAIGRFGCFLNGDDYGLPTDVPWGMSFPKGSPPTLETVHPTQMYEVLWGGAIFAFLWMIRKANEMYLGRMFGLYLILAGIERFVVEYWRTNVPMGGLTVAQWISVVLFSIGIVLVVLSNRRALEVQESRAV</sequence>
<keyword evidence="8" id="KW-0449">Lipoprotein</keyword>
<feature type="transmembrane region" description="Helical" evidence="7">
    <location>
        <begin position="179"/>
        <end position="198"/>
    </location>
</feature>